<evidence type="ECO:0000259" key="7">
    <source>
        <dbReference type="Pfam" id="PF14322"/>
    </source>
</evidence>
<feature type="domain" description="RagB/SusD" evidence="6">
    <location>
        <begin position="293"/>
        <end position="515"/>
    </location>
</feature>
<dbReference type="RefSeq" id="WP_225552115.1">
    <property type="nucleotide sequence ID" value="NZ_JADEYP010000008.1"/>
</dbReference>
<dbReference type="CDD" id="cd08977">
    <property type="entry name" value="SusD"/>
    <property type="match status" value="1"/>
</dbReference>
<evidence type="ECO:0000256" key="1">
    <source>
        <dbReference type="ARBA" id="ARBA00004442"/>
    </source>
</evidence>
<dbReference type="Gene3D" id="1.25.40.390">
    <property type="match status" value="1"/>
</dbReference>
<protein>
    <submittedName>
        <fullName evidence="8">RagB/SusD family nutrient uptake outer membrane protein</fullName>
    </submittedName>
</protein>
<name>A0ABS7Z3Y9_9SPHI</name>
<reference evidence="8" key="1">
    <citation type="submission" date="2020-10" db="EMBL/GenBank/DDBJ databases">
        <authorList>
            <person name="Lu T."/>
            <person name="Wang Q."/>
            <person name="Han X."/>
        </authorList>
    </citation>
    <scope>NUCLEOTIDE SEQUENCE</scope>
    <source>
        <strain evidence="8">WQ 366</strain>
    </source>
</reference>
<sequence length="515" mass="58363">MRKINLNILMGVAFLSLCNVSCDGFLDKNPLISVSDDIFWNNEEDVKIALAGVYSRLQENFMGYERVYYDALSDNAFPDPGNSNQANIGSLTIGGISPGLGGAMVNMYSTPYKLVSSVNYFLDNIDKANLGESRGNNYKAEARFLRALAYFELVQQFGGVVIYRNFVSELQDVRIPKSSIEEVYEFIYEDLDFAIQHLSNEKYNGHAVKASAQGIKARALMVQNKWTEAIPLLREIINDNKHGLADDYASIFTTNGQAKDNINKEILFSTCYLAPNNVHRLRPGAGGLDIELGWYALMQPYQNLVNAYGMKDGKSISESSLYDSEKPYENRDPRLYATVKLPTDVWRNPNTNAVVPIYNTYTGFHTKKYVDLNRLPFTNATAAMSDQDYIHLRYADILLMLAEALNESAGPSIEAYDLVDQIRGRKSVNLPAIDKTKYSTQSALREQIRNERRVEFALEGHRYHDLKRWKIAHEVLPKLSSPSGIPYVFEQHNYYLPFTITELDNNPNLIQNEGY</sequence>
<dbReference type="InterPro" id="IPR033985">
    <property type="entry name" value="SusD-like_N"/>
</dbReference>
<comment type="caution">
    <text evidence="8">The sequence shown here is derived from an EMBL/GenBank/DDBJ whole genome shotgun (WGS) entry which is preliminary data.</text>
</comment>
<evidence type="ECO:0000259" key="6">
    <source>
        <dbReference type="Pfam" id="PF07980"/>
    </source>
</evidence>
<accession>A0ABS7Z3Y9</accession>
<keyword evidence="4" id="KW-0472">Membrane</keyword>
<keyword evidence="9" id="KW-1185">Reference proteome</keyword>
<dbReference type="InterPro" id="IPR012944">
    <property type="entry name" value="SusD_RagB_dom"/>
</dbReference>
<dbReference type="Pfam" id="PF07980">
    <property type="entry name" value="SusD_RagB"/>
    <property type="match status" value="1"/>
</dbReference>
<evidence type="ECO:0000256" key="2">
    <source>
        <dbReference type="ARBA" id="ARBA00006275"/>
    </source>
</evidence>
<comment type="subcellular location">
    <subcellularLocation>
        <location evidence="1">Cell outer membrane</location>
    </subcellularLocation>
</comment>
<dbReference type="EMBL" id="JADEYP010000008">
    <property type="protein sequence ID" value="MCA5004728.1"/>
    <property type="molecule type" value="Genomic_DNA"/>
</dbReference>
<feature type="domain" description="SusD-like N-terminal" evidence="7">
    <location>
        <begin position="25"/>
        <end position="212"/>
    </location>
</feature>
<evidence type="ECO:0000256" key="5">
    <source>
        <dbReference type="ARBA" id="ARBA00023237"/>
    </source>
</evidence>
<evidence type="ECO:0000256" key="3">
    <source>
        <dbReference type="ARBA" id="ARBA00022729"/>
    </source>
</evidence>
<dbReference type="Pfam" id="PF14322">
    <property type="entry name" value="SusD-like_3"/>
    <property type="match status" value="1"/>
</dbReference>
<dbReference type="Proteomes" id="UP001165302">
    <property type="component" value="Unassembled WGS sequence"/>
</dbReference>
<comment type="similarity">
    <text evidence="2">Belongs to the SusD family.</text>
</comment>
<dbReference type="InterPro" id="IPR011990">
    <property type="entry name" value="TPR-like_helical_dom_sf"/>
</dbReference>
<evidence type="ECO:0000256" key="4">
    <source>
        <dbReference type="ARBA" id="ARBA00023136"/>
    </source>
</evidence>
<gene>
    <name evidence="8" type="ORF">IPZ78_06110</name>
</gene>
<keyword evidence="3" id="KW-0732">Signal</keyword>
<dbReference type="SUPFAM" id="SSF48452">
    <property type="entry name" value="TPR-like"/>
    <property type="match status" value="1"/>
</dbReference>
<organism evidence="8 9">
    <name type="scientific">Sphingobacterium bovistauri</name>
    <dbReference type="NCBI Taxonomy" id="2781959"/>
    <lineage>
        <taxon>Bacteria</taxon>
        <taxon>Pseudomonadati</taxon>
        <taxon>Bacteroidota</taxon>
        <taxon>Sphingobacteriia</taxon>
        <taxon>Sphingobacteriales</taxon>
        <taxon>Sphingobacteriaceae</taxon>
        <taxon>Sphingobacterium</taxon>
    </lineage>
</organism>
<evidence type="ECO:0000313" key="9">
    <source>
        <dbReference type="Proteomes" id="UP001165302"/>
    </source>
</evidence>
<evidence type="ECO:0000313" key="8">
    <source>
        <dbReference type="EMBL" id="MCA5004728.1"/>
    </source>
</evidence>
<keyword evidence="5" id="KW-0998">Cell outer membrane</keyword>
<proteinExistence type="inferred from homology"/>